<dbReference type="Pfam" id="PF00581">
    <property type="entry name" value="Rhodanese"/>
    <property type="match status" value="1"/>
</dbReference>
<sequence length="805" mass="86840">MSFEGGAAAADVMDITPAPVPATHLAPAPLDSNATPADSAPASAHEAATASAMALLASTSLDASEAATATTTAAITTTTTITPTNLTPPPGLSQAQTPLQAMAMLHGVNGIGAVHSTRTVPTPIVTSALDRGALGLAPDEEQWVREKMEYALYDFQILSMAIKRYKWQLSQCPKDISRLTSLKEKHMEDPLDFLRQLKSKEFRYPEGQKTIPAPVIEWSKYQFPPANRLQEMERAHHQQHQQHQHQHHHHHASTTPHVSTHPTHQPTSDHQPLDSATTLAPPQTLPRPLLPATRPLLPATEFHQQSSEQSSSHIVSLPLQNQTIDHSSSDAPLVVIQPSELGTNSNITYNHMNGNVEIHPGTISTSSSSATLPHIKPLGTSREGSSVRDDPKPPLYNIPWSDEEQELLERLLEVYPDEPVAAQRFQKISAAMKTRTPKQVASRVQKYFIKLVKAGLEAPGRMNYSLETSKSRGKAGSTGVAANAKGKKRKDGPTAAGDGSGAGGPKSKAAARKKNEAGGMDAGAARPAAAGGTKKKQKAKSLLGSGSGRTSGTQYLNYSSAPTVYMSEEDDEESVQDMLAASGGQGSSSSRIATHLGFSCNSCGVEPILGIRYSCMDCEELGGTELCGLCYNSGAFQSEQHLLSHRFQAPTFVDSEVLQALLEDPSRVPGRDYLVIDVRDEDRIGGHIPGSVNIPSKQLPERLPDLVEEYKQVPQLFFHCALSQVRGPKAAHRWSQALAARDESAGQQDAAAAEAAAVEAANRGTPSQKVYILRGGFGEWQRKHKDNANLVEAYQEEYWSEDYYN</sequence>
<evidence type="ECO:0000259" key="8">
    <source>
        <dbReference type="PROSITE" id="PS50206"/>
    </source>
</evidence>
<evidence type="ECO:0000256" key="5">
    <source>
        <dbReference type="SAM" id="MobiDB-lite"/>
    </source>
</evidence>
<keyword evidence="3" id="KW-0862">Zinc</keyword>
<dbReference type="InterPro" id="IPR001005">
    <property type="entry name" value="SANT/Myb"/>
</dbReference>
<feature type="region of interest" description="Disordered" evidence="5">
    <location>
        <begin position="232"/>
        <end position="292"/>
    </location>
</feature>
<evidence type="ECO:0000259" key="9">
    <source>
        <dbReference type="PROSITE" id="PS51294"/>
    </source>
</evidence>
<dbReference type="SUPFAM" id="SSF52821">
    <property type="entry name" value="Rhodanese/Cell cycle control phosphatase"/>
    <property type="match status" value="1"/>
</dbReference>
<dbReference type="Pfam" id="PF00249">
    <property type="entry name" value="Myb_DNA-binding"/>
    <property type="match status" value="1"/>
</dbReference>
<feature type="compositionally biased region" description="Low complexity" evidence="5">
    <location>
        <begin position="253"/>
        <end position="268"/>
    </location>
</feature>
<keyword evidence="11" id="KW-1185">Reference proteome</keyword>
<accession>A0A9P6RHJ0</accession>
<dbReference type="Proteomes" id="UP000738325">
    <property type="component" value="Unassembled WGS sequence"/>
</dbReference>
<dbReference type="PROSITE" id="PS50135">
    <property type="entry name" value="ZF_ZZ_2"/>
    <property type="match status" value="1"/>
</dbReference>
<dbReference type="InterPro" id="IPR017930">
    <property type="entry name" value="Myb_dom"/>
</dbReference>
<dbReference type="PROSITE" id="PS50206">
    <property type="entry name" value="RHODANESE_3"/>
    <property type="match status" value="1"/>
</dbReference>
<dbReference type="OrthoDB" id="424753at2759"/>
<evidence type="ECO:0000256" key="4">
    <source>
        <dbReference type="PROSITE-ProRule" id="PRU00228"/>
    </source>
</evidence>
<feature type="domain" description="Myb-like" evidence="6">
    <location>
        <begin position="392"/>
        <end position="448"/>
    </location>
</feature>
<dbReference type="Pfam" id="PF00569">
    <property type="entry name" value="ZZ"/>
    <property type="match status" value="1"/>
</dbReference>
<dbReference type="GO" id="GO:0008270">
    <property type="term" value="F:zinc ion binding"/>
    <property type="evidence" value="ECO:0007669"/>
    <property type="project" value="UniProtKB-KW"/>
</dbReference>
<reference evidence="10" key="1">
    <citation type="journal article" date="2020" name="Fungal Divers.">
        <title>Resolving the Mortierellaceae phylogeny through synthesis of multi-gene phylogenetics and phylogenomics.</title>
        <authorList>
            <person name="Vandepol N."/>
            <person name="Liber J."/>
            <person name="Desiro A."/>
            <person name="Na H."/>
            <person name="Kennedy M."/>
            <person name="Barry K."/>
            <person name="Grigoriev I.V."/>
            <person name="Miller A.N."/>
            <person name="O'Donnell K."/>
            <person name="Stajich J.E."/>
            <person name="Bonito G."/>
        </authorList>
    </citation>
    <scope>NUCLEOTIDE SEQUENCE</scope>
    <source>
        <strain evidence="10">REB-010B</strain>
    </source>
</reference>
<dbReference type="SMART" id="SM00450">
    <property type="entry name" value="RHOD"/>
    <property type="match status" value="1"/>
</dbReference>
<evidence type="ECO:0000313" key="11">
    <source>
        <dbReference type="Proteomes" id="UP000738325"/>
    </source>
</evidence>
<dbReference type="InterPro" id="IPR037830">
    <property type="entry name" value="ZZZ3"/>
</dbReference>
<dbReference type="InterPro" id="IPR036873">
    <property type="entry name" value="Rhodanese-like_dom_sf"/>
</dbReference>
<feature type="domain" description="Rhodanese" evidence="8">
    <location>
        <begin position="669"/>
        <end position="789"/>
    </location>
</feature>
<feature type="domain" description="ZZ-type" evidence="7">
    <location>
        <begin position="595"/>
        <end position="655"/>
    </location>
</feature>
<gene>
    <name evidence="10" type="ORF">BGZ99_005473</name>
</gene>
<evidence type="ECO:0000313" key="10">
    <source>
        <dbReference type="EMBL" id="KAG0318781.1"/>
    </source>
</evidence>
<feature type="region of interest" description="Disordered" evidence="5">
    <location>
        <begin position="377"/>
        <end position="398"/>
    </location>
</feature>
<dbReference type="InterPro" id="IPR001763">
    <property type="entry name" value="Rhodanese-like_dom"/>
</dbReference>
<dbReference type="InterPro" id="IPR043145">
    <property type="entry name" value="Znf_ZZ_sf"/>
</dbReference>
<keyword evidence="1" id="KW-0479">Metal-binding</keyword>
<dbReference type="SUPFAM" id="SSF46689">
    <property type="entry name" value="Homeodomain-like"/>
    <property type="match status" value="1"/>
</dbReference>
<dbReference type="EMBL" id="JAAAIP010000354">
    <property type="protein sequence ID" value="KAG0318781.1"/>
    <property type="molecule type" value="Genomic_DNA"/>
</dbReference>
<feature type="compositionally biased region" description="Basic residues" evidence="5">
    <location>
        <begin position="237"/>
        <end position="252"/>
    </location>
</feature>
<feature type="domain" description="HTH myb-type" evidence="9">
    <location>
        <begin position="399"/>
        <end position="452"/>
    </location>
</feature>
<dbReference type="PANTHER" id="PTHR22705:SF0">
    <property type="entry name" value="ZZ-TYPE ZINC FINGER-CONTAINING PROTEIN 3"/>
    <property type="match status" value="1"/>
</dbReference>
<evidence type="ECO:0000256" key="2">
    <source>
        <dbReference type="ARBA" id="ARBA00022771"/>
    </source>
</evidence>
<dbReference type="SUPFAM" id="SSF57850">
    <property type="entry name" value="RING/U-box"/>
    <property type="match status" value="1"/>
</dbReference>
<dbReference type="PROSITE" id="PS51294">
    <property type="entry name" value="HTH_MYB"/>
    <property type="match status" value="1"/>
</dbReference>
<dbReference type="PROSITE" id="PS50090">
    <property type="entry name" value="MYB_LIKE"/>
    <property type="match status" value="1"/>
</dbReference>
<feature type="region of interest" description="Disordered" evidence="5">
    <location>
        <begin position="467"/>
        <end position="547"/>
    </location>
</feature>
<comment type="caution">
    <text evidence="10">The sequence shown here is derived from an EMBL/GenBank/DDBJ whole genome shotgun (WGS) entry which is preliminary data.</text>
</comment>
<evidence type="ECO:0000256" key="3">
    <source>
        <dbReference type="ARBA" id="ARBA00022833"/>
    </source>
</evidence>
<name>A0A9P6RHJ0_9FUNG</name>
<dbReference type="InterPro" id="IPR009057">
    <property type="entry name" value="Homeodomain-like_sf"/>
</dbReference>
<dbReference type="PANTHER" id="PTHR22705">
    <property type="entry name" value="ZINC FINGER, ZZ DOMAIN CONTAINING 3"/>
    <property type="match status" value="1"/>
</dbReference>
<dbReference type="InterPro" id="IPR000433">
    <property type="entry name" value="Znf_ZZ"/>
</dbReference>
<dbReference type="SMART" id="SM00291">
    <property type="entry name" value="ZnF_ZZ"/>
    <property type="match status" value="1"/>
</dbReference>
<keyword evidence="2 4" id="KW-0863">Zinc-finger</keyword>
<evidence type="ECO:0000256" key="1">
    <source>
        <dbReference type="ARBA" id="ARBA00022723"/>
    </source>
</evidence>
<evidence type="ECO:0000259" key="7">
    <source>
        <dbReference type="PROSITE" id="PS50135"/>
    </source>
</evidence>
<feature type="compositionally biased region" description="Low complexity" evidence="5">
    <location>
        <begin position="517"/>
        <end position="532"/>
    </location>
</feature>
<dbReference type="Gene3D" id="1.10.10.60">
    <property type="entry name" value="Homeodomain-like"/>
    <property type="match status" value="1"/>
</dbReference>
<organism evidence="10 11">
    <name type="scientific">Dissophora globulifera</name>
    <dbReference type="NCBI Taxonomy" id="979702"/>
    <lineage>
        <taxon>Eukaryota</taxon>
        <taxon>Fungi</taxon>
        <taxon>Fungi incertae sedis</taxon>
        <taxon>Mucoromycota</taxon>
        <taxon>Mortierellomycotina</taxon>
        <taxon>Mortierellomycetes</taxon>
        <taxon>Mortierellales</taxon>
        <taxon>Mortierellaceae</taxon>
        <taxon>Dissophora</taxon>
    </lineage>
</organism>
<protein>
    <submittedName>
        <fullName evidence="10">Uncharacterized protein</fullName>
    </submittedName>
</protein>
<evidence type="ECO:0000259" key="6">
    <source>
        <dbReference type="PROSITE" id="PS50090"/>
    </source>
</evidence>
<proteinExistence type="predicted"/>
<feature type="compositionally biased region" description="Low complexity" evidence="5">
    <location>
        <begin position="36"/>
        <end position="45"/>
    </location>
</feature>
<feature type="region of interest" description="Disordered" evidence="5">
    <location>
        <begin position="23"/>
        <end position="45"/>
    </location>
</feature>
<dbReference type="Gene3D" id="3.40.250.10">
    <property type="entry name" value="Rhodanese-like domain"/>
    <property type="match status" value="1"/>
</dbReference>
<dbReference type="AlphaFoldDB" id="A0A9P6RHJ0"/>
<dbReference type="SMART" id="SM00717">
    <property type="entry name" value="SANT"/>
    <property type="match status" value="1"/>
</dbReference>
<dbReference type="Gene3D" id="3.30.60.90">
    <property type="match status" value="1"/>
</dbReference>